<sequence length="170" mass="18744">MKKLIFVSTAAAIVAFSGTAFAQDVVVKVPQTVREYVIAHPADPVIIEENITEGYVLPETVEVHPIPDDPGFGYIYVDGSPVIVSMDNRQVVYYADEPNSGPVIPDGVVTYIESNPLPPVVYEGEIVEGTVIPDTLPLEVIPDQPSYSYIYINERPALVETDTRRILWVK</sequence>
<feature type="chain" id="PRO_5016800505" evidence="1">
    <location>
        <begin position="23"/>
        <end position="170"/>
    </location>
</feature>
<reference evidence="2 3" key="1">
    <citation type="submission" date="2018-06" db="EMBL/GenBank/DDBJ databases">
        <title>Genomic Encyclopedia of Type Strains, Phase IV (KMG-IV): sequencing the most valuable type-strain genomes for metagenomic binning, comparative biology and taxonomic classification.</title>
        <authorList>
            <person name="Goeker M."/>
        </authorList>
    </citation>
    <scope>NUCLEOTIDE SEQUENCE [LARGE SCALE GENOMIC DNA]</scope>
    <source>
        <strain evidence="2 3">DSM 26720</strain>
    </source>
</reference>
<keyword evidence="3" id="KW-1185">Reference proteome</keyword>
<dbReference type="RefSeq" id="WP_111574755.1">
    <property type="nucleotide sequence ID" value="NZ_JBHEEY010000002.1"/>
</dbReference>
<comment type="caution">
    <text evidence="2">The sequence shown here is derived from an EMBL/GenBank/DDBJ whole genome shotgun (WGS) entry which is preliminary data.</text>
</comment>
<proteinExistence type="predicted"/>
<dbReference type="EMBL" id="QLMK01000003">
    <property type="protein sequence ID" value="RAK30986.1"/>
    <property type="molecule type" value="Genomic_DNA"/>
</dbReference>
<name>A0A364JWM1_9HYPH</name>
<organism evidence="2 3">
    <name type="scientific">Falsochrobactrum ovis</name>
    <dbReference type="NCBI Taxonomy" id="1293442"/>
    <lineage>
        <taxon>Bacteria</taxon>
        <taxon>Pseudomonadati</taxon>
        <taxon>Pseudomonadota</taxon>
        <taxon>Alphaproteobacteria</taxon>
        <taxon>Hyphomicrobiales</taxon>
        <taxon>Brucellaceae</taxon>
        <taxon>Falsochrobactrum</taxon>
    </lineage>
</organism>
<feature type="signal peptide" evidence="1">
    <location>
        <begin position="1"/>
        <end position="22"/>
    </location>
</feature>
<dbReference type="Proteomes" id="UP000249453">
    <property type="component" value="Unassembled WGS sequence"/>
</dbReference>
<accession>A0A364JWM1</accession>
<protein>
    <submittedName>
        <fullName evidence="2">Uncharacterized protein DUF1236</fullName>
    </submittedName>
</protein>
<dbReference type="Pfam" id="PF06823">
    <property type="entry name" value="DUF1236"/>
    <property type="match status" value="2"/>
</dbReference>
<dbReference type="InterPro" id="IPR009642">
    <property type="entry name" value="DUF1236"/>
</dbReference>
<evidence type="ECO:0000256" key="1">
    <source>
        <dbReference type="SAM" id="SignalP"/>
    </source>
</evidence>
<dbReference type="OrthoDB" id="102964at2"/>
<evidence type="ECO:0000313" key="2">
    <source>
        <dbReference type="EMBL" id="RAK30986.1"/>
    </source>
</evidence>
<dbReference type="AlphaFoldDB" id="A0A364JWM1"/>
<evidence type="ECO:0000313" key="3">
    <source>
        <dbReference type="Proteomes" id="UP000249453"/>
    </source>
</evidence>
<gene>
    <name evidence="2" type="ORF">C7374_103123</name>
</gene>
<keyword evidence="1" id="KW-0732">Signal</keyword>